<evidence type="ECO:0000259" key="7">
    <source>
        <dbReference type="PROSITE" id="PS51058"/>
    </source>
</evidence>
<feature type="domain" description="CXXC-type" evidence="7">
    <location>
        <begin position="137"/>
        <end position="178"/>
    </location>
</feature>
<accession>A0ABN7SSM9</accession>
<keyword evidence="2 4" id="KW-0863">Zinc-finger</keyword>
<sequence length="1172" mass="129849">MSCLADPRFASPPPGPHRLGPMEFQLPPPPGSHMLGSPDIVTSSSSHDSSFLQTLSGPHDELAGPGGPPQMGAGPFPLDRLDRECRLMDRLLGEFLVFSHRLGFPPGMPCGPRLGLPIPPPPFLDFYGMPGGLDGNYRKKRKACGKCVPCQRKDNCGTCLNCVNRAKGKQICIHRKCDALKKKASKFDKDDDKDDRSNGHKSPFSERDGMRPPQMMPFGDGLMPGMPDRDGNLPPPMMGLPPHMMPPHPGMLGPVPPSWDGPGPHGPGLPPHPLGPGGPGPALDPNGPHPPPFYPPPGEMMPFDENSPHHPAFMANNNPQNLNSSNDSSSPQPQSNPQITPLGSNQLPPVSDRVRARWRNASAADFDGFIAAAKSPLAPADDESSSHQQQHARPAPTQHPRPWLAKTDHFNNSDSDNLLKSSSSKSGNTECAIANNNDAAKSSGNERKEHEFEQFAGKREQMLDNCQDGALEFEKIQNGEMSCCIKLYLFRWLKNTEHSFFQTNNSPLTTLPPTTEEPIQLCEFKHFAEKSIVAFHARSYDIFDRERAKEIFRGIMTRMSDIAHGIDGDCEEKMFNCDFLKIDREEHACTLVRRIENLAGSISSLCPRVQFPDFEELQQAVQPKHMSCPFPTMLRENINSMNKKFKQEYERSPLKALSLALEEYKIKLQNLVEKSAEIEMEEYPEMQSDAFGEILEEEEEIEDEIDFLEKIIRERKKRKEKAKNFAKTQFEKKSSWRTSWQGPPTSTTTIKTTTTKATTTTTTTTAVTYKGDEPNPKCPELQNPTWWTCSNNGNTCILFTCGKRKRQAHCRVKNGKFFWKGISNTDGCTIPGYATTTTAKSTTTTTTTSTTTTTTPWTGPPTTPTTTTTTTAKTTTTTTTSTITYKGDKPNPKCPTLPNATWWNCENNGNTCYLFTCGRRKRKAMCRVKKGNFFWAGSPSTNGCDKPGYVQESTDQSVASSTTAVTLPATTNSPQNPTSPTSSTSSSVSANPTSTTTTIASSYIGDAPYFKCPILPNPTWWNCSNDGKTCIIATCGRRQRKAYCRYKKVEGGLYIEAGGCHQGSAFADGQCLKYDMGISDSNGKKIFSLAQPFGGCCNQHMSNHEWIISEYGTDNEICRLKSYMNVSDTNVEVTFPRDLSIDMKICLMMTTITTAFSMMDVQIRREHDRRRR</sequence>
<protein>
    <submittedName>
        <fullName evidence="8">Oidioi.mRNA.OKI2018_I69.chr1.g890.t1.cds</fullName>
    </submittedName>
</protein>
<dbReference type="PROSITE" id="PS51058">
    <property type="entry name" value="ZF_CXXC"/>
    <property type="match status" value="1"/>
</dbReference>
<feature type="region of interest" description="Disordered" evidence="6">
    <location>
        <begin position="946"/>
        <end position="992"/>
    </location>
</feature>
<dbReference type="InterPro" id="IPR002857">
    <property type="entry name" value="Znf_CXXC"/>
</dbReference>
<feature type="compositionally biased region" description="Pro residues" evidence="6">
    <location>
        <begin position="287"/>
        <end position="299"/>
    </location>
</feature>
<feature type="region of interest" description="Disordered" evidence="6">
    <location>
        <begin position="1"/>
        <end position="74"/>
    </location>
</feature>
<feature type="region of interest" description="Disordered" evidence="6">
    <location>
        <begin position="376"/>
        <end position="431"/>
    </location>
</feature>
<evidence type="ECO:0000256" key="1">
    <source>
        <dbReference type="ARBA" id="ARBA00022723"/>
    </source>
</evidence>
<feature type="compositionally biased region" description="Low complexity" evidence="6">
    <location>
        <begin position="968"/>
        <end position="992"/>
    </location>
</feature>
<feature type="coiled-coil region" evidence="5">
    <location>
        <begin position="654"/>
        <end position="718"/>
    </location>
</feature>
<evidence type="ECO:0000256" key="4">
    <source>
        <dbReference type="PROSITE-ProRule" id="PRU00509"/>
    </source>
</evidence>
<organism evidence="8 9">
    <name type="scientific">Oikopleura dioica</name>
    <name type="common">Tunicate</name>
    <dbReference type="NCBI Taxonomy" id="34765"/>
    <lineage>
        <taxon>Eukaryota</taxon>
        <taxon>Metazoa</taxon>
        <taxon>Chordata</taxon>
        <taxon>Tunicata</taxon>
        <taxon>Appendicularia</taxon>
        <taxon>Copelata</taxon>
        <taxon>Oikopleuridae</taxon>
        <taxon>Oikopleura</taxon>
    </lineage>
</organism>
<evidence type="ECO:0000313" key="9">
    <source>
        <dbReference type="Proteomes" id="UP001158576"/>
    </source>
</evidence>
<evidence type="ECO:0000256" key="2">
    <source>
        <dbReference type="ARBA" id="ARBA00022771"/>
    </source>
</evidence>
<dbReference type="Proteomes" id="UP001158576">
    <property type="component" value="Chromosome 1"/>
</dbReference>
<dbReference type="PANTHER" id="PTHR22917:SF6">
    <property type="entry name" value="EG:8D8.2 PROTEIN-RELATED"/>
    <property type="match status" value="1"/>
</dbReference>
<feature type="compositionally biased region" description="Pro residues" evidence="6">
    <location>
        <begin position="233"/>
        <end position="279"/>
    </location>
</feature>
<dbReference type="InterPro" id="IPR051298">
    <property type="entry name" value="Heme_transport/Cell_adhesion"/>
</dbReference>
<feature type="compositionally biased region" description="Low complexity" evidence="6">
    <location>
        <begin position="844"/>
        <end position="857"/>
    </location>
</feature>
<evidence type="ECO:0000256" key="3">
    <source>
        <dbReference type="ARBA" id="ARBA00022833"/>
    </source>
</evidence>
<dbReference type="EMBL" id="OU015566">
    <property type="protein sequence ID" value="CAG5103690.1"/>
    <property type="molecule type" value="Genomic_DNA"/>
</dbReference>
<feature type="compositionally biased region" description="Basic and acidic residues" evidence="6">
    <location>
        <begin position="183"/>
        <end position="210"/>
    </location>
</feature>
<keyword evidence="1" id="KW-0479">Metal-binding</keyword>
<feature type="region of interest" description="Disordered" evidence="6">
    <location>
        <begin position="183"/>
        <end position="349"/>
    </location>
</feature>
<proteinExistence type="predicted"/>
<feature type="compositionally biased region" description="Low complexity" evidence="6">
    <location>
        <begin position="412"/>
        <end position="426"/>
    </location>
</feature>
<keyword evidence="5" id="KW-0175">Coiled coil</keyword>
<gene>
    <name evidence="8" type="ORF">OKIOD_LOCUS9655</name>
</gene>
<feature type="compositionally biased region" description="Low complexity" evidence="6">
    <location>
        <begin position="864"/>
        <end position="873"/>
    </location>
</feature>
<feature type="compositionally biased region" description="Low complexity" evidence="6">
    <location>
        <begin position="316"/>
        <end position="338"/>
    </location>
</feature>
<keyword evidence="3" id="KW-0862">Zinc</keyword>
<dbReference type="PANTHER" id="PTHR22917">
    <property type="entry name" value="HEMOPEXIN DOMAIN-CONTAINING PROTEIN"/>
    <property type="match status" value="1"/>
</dbReference>
<name>A0ABN7SSM9_OIKDI</name>
<feature type="compositionally biased region" description="Polar residues" evidence="6">
    <location>
        <begin position="951"/>
        <end position="965"/>
    </location>
</feature>
<dbReference type="Pfam" id="PF02008">
    <property type="entry name" value="zf-CXXC"/>
    <property type="match status" value="1"/>
</dbReference>
<feature type="region of interest" description="Disordered" evidence="6">
    <location>
        <begin position="844"/>
        <end position="873"/>
    </location>
</feature>
<keyword evidence="9" id="KW-1185">Reference proteome</keyword>
<evidence type="ECO:0000313" key="8">
    <source>
        <dbReference type="EMBL" id="CAG5103690.1"/>
    </source>
</evidence>
<reference evidence="8 9" key="1">
    <citation type="submission" date="2021-04" db="EMBL/GenBank/DDBJ databases">
        <authorList>
            <person name="Bliznina A."/>
        </authorList>
    </citation>
    <scope>NUCLEOTIDE SEQUENCE [LARGE SCALE GENOMIC DNA]</scope>
</reference>
<evidence type="ECO:0000256" key="5">
    <source>
        <dbReference type="SAM" id="Coils"/>
    </source>
</evidence>
<evidence type="ECO:0000256" key="6">
    <source>
        <dbReference type="SAM" id="MobiDB-lite"/>
    </source>
</evidence>
<feature type="compositionally biased region" description="Polar residues" evidence="6">
    <location>
        <begin position="339"/>
        <end position="348"/>
    </location>
</feature>